<keyword evidence="3" id="KW-1185">Reference proteome</keyword>
<reference evidence="3" key="1">
    <citation type="submission" date="2023-05" db="EMBL/GenBank/DDBJ databases">
        <title>Sedimentitalea sp. nov. JM2-8.</title>
        <authorList>
            <person name="Huang J."/>
        </authorList>
    </citation>
    <scope>NUCLEOTIDE SEQUENCE [LARGE SCALE GENOMIC DNA]</scope>
    <source>
        <strain evidence="3">KHS03</strain>
    </source>
</reference>
<protein>
    <submittedName>
        <fullName evidence="2">Adenylate/guanylate cyclase domain-containing protein</fullName>
    </submittedName>
</protein>
<dbReference type="EMBL" id="JASMWN010000036">
    <property type="protein sequence ID" value="MDU9006942.1"/>
    <property type="molecule type" value="Genomic_DNA"/>
</dbReference>
<dbReference type="InterPro" id="IPR050697">
    <property type="entry name" value="Adenylyl/Guanylyl_Cyclase_3/4"/>
</dbReference>
<proteinExistence type="predicted"/>
<dbReference type="PROSITE" id="PS50125">
    <property type="entry name" value="GUANYLATE_CYCLASE_2"/>
    <property type="match status" value="1"/>
</dbReference>
<name>A0ABU3VL88_9RHOB</name>
<evidence type="ECO:0000313" key="2">
    <source>
        <dbReference type="EMBL" id="MDU9006942.1"/>
    </source>
</evidence>
<dbReference type="Gene3D" id="1.25.40.10">
    <property type="entry name" value="Tetratricopeptide repeat domain"/>
    <property type="match status" value="1"/>
</dbReference>
<evidence type="ECO:0000259" key="1">
    <source>
        <dbReference type="PROSITE" id="PS50125"/>
    </source>
</evidence>
<comment type="caution">
    <text evidence="2">The sequence shown here is derived from an EMBL/GenBank/DDBJ whole genome shotgun (WGS) entry which is preliminary data.</text>
</comment>
<gene>
    <name evidence="2" type="ORF">QO231_24240</name>
</gene>
<dbReference type="CDD" id="cd07302">
    <property type="entry name" value="CHD"/>
    <property type="match status" value="1"/>
</dbReference>
<sequence>MERGVRAILVADVVESIRLVELDEEGTIQRWQDLLKLADSVVFSRMHGRIVKTLGDGVLVEFKAAREAVAAAKELHALVVSGNEDISLDKHIMLRIGIDFDNVILQSEDVLGRGVNRAARLMSLANPGETIVSSGVRDSLTDAVDGMIEDLGECFLRHYPRPLRAFRIASTSNGPQLPPGGFDIKLRPVLAIVPFQPTLGDEGTDRTGDVVSEEIIRIVSRSSDIAVVSRLSTAALSARLLTISEMASLLKADYILSGFYCVDRGIVMLDAELAESGSETIIWADKFEVPLTAILGRESSPCDRIAAGLFGAITLNELSISRKRPLPTLKSYTLLLSAVELMHHLSPVDYQQSRRLLEALIDRSGRQAVPLAWMANWHVLRVIQGWSEDLEQDTNLAMRNCETALDSDPECELALAMDGFANLHLKRRFDIAESRFDDALQSNPSCAIARLLKGTMYAFSDRGDLAVKETENAISLSPLDPHRFIFETHCAGAHLSAGNFQRAEELARMAYRSNRRHASALRILTVALWELDRRDEAHEAARALLKIEPDLTKDRYLKRSPNSDFKIGRRIADVLQLAGIPA</sequence>
<accession>A0ABU3VL88</accession>
<dbReference type="Pfam" id="PF00211">
    <property type="entry name" value="Guanylate_cyc"/>
    <property type="match status" value="1"/>
</dbReference>
<dbReference type="Gene3D" id="3.30.70.1230">
    <property type="entry name" value="Nucleotide cyclase"/>
    <property type="match status" value="1"/>
</dbReference>
<dbReference type="InterPro" id="IPR029787">
    <property type="entry name" value="Nucleotide_cyclase"/>
</dbReference>
<evidence type="ECO:0000313" key="3">
    <source>
        <dbReference type="Proteomes" id="UP001255416"/>
    </source>
</evidence>
<dbReference type="RefSeq" id="WP_316782381.1">
    <property type="nucleotide sequence ID" value="NZ_JASMWN010000036.1"/>
</dbReference>
<dbReference type="SUPFAM" id="SSF55073">
    <property type="entry name" value="Nucleotide cyclase"/>
    <property type="match status" value="1"/>
</dbReference>
<dbReference type="PANTHER" id="PTHR43081">
    <property type="entry name" value="ADENYLATE CYCLASE, TERMINAL-DIFFERENTIATION SPECIFIC-RELATED"/>
    <property type="match status" value="1"/>
</dbReference>
<organism evidence="2 3">
    <name type="scientific">Sedimentitalea todarodis</name>
    <dbReference type="NCBI Taxonomy" id="1631240"/>
    <lineage>
        <taxon>Bacteria</taxon>
        <taxon>Pseudomonadati</taxon>
        <taxon>Pseudomonadota</taxon>
        <taxon>Alphaproteobacteria</taxon>
        <taxon>Rhodobacterales</taxon>
        <taxon>Paracoccaceae</taxon>
        <taxon>Sedimentitalea</taxon>
    </lineage>
</organism>
<dbReference type="PANTHER" id="PTHR43081:SF19">
    <property type="entry name" value="PH-SENSITIVE ADENYLATE CYCLASE RV1264"/>
    <property type="match status" value="1"/>
</dbReference>
<dbReference type="Proteomes" id="UP001255416">
    <property type="component" value="Unassembled WGS sequence"/>
</dbReference>
<dbReference type="InterPro" id="IPR011990">
    <property type="entry name" value="TPR-like_helical_dom_sf"/>
</dbReference>
<dbReference type="SUPFAM" id="SSF48452">
    <property type="entry name" value="TPR-like"/>
    <property type="match status" value="1"/>
</dbReference>
<dbReference type="InterPro" id="IPR001054">
    <property type="entry name" value="A/G_cyclase"/>
</dbReference>
<feature type="domain" description="Guanylate cyclase" evidence="1">
    <location>
        <begin position="7"/>
        <end position="122"/>
    </location>
</feature>